<feature type="region of interest" description="Disordered" evidence="1">
    <location>
        <begin position="49"/>
        <end position="71"/>
    </location>
</feature>
<sequence length="94" mass="10930">MNKMRFVSNFGVFIKLFGCLCHLVDDKRRGGYFCIVDLKIENDENRNTMQKFGGHDEFPERTGSCAGEDREQSPFKLLSNSFQRPSRRSLKGKY</sequence>
<gene>
    <name evidence="2" type="ORF">H8S64_14905</name>
</gene>
<organism evidence="2 3">
    <name type="scientific">Butyricimonas hominis</name>
    <dbReference type="NCBI Taxonomy" id="2763032"/>
    <lineage>
        <taxon>Bacteria</taxon>
        <taxon>Pseudomonadati</taxon>
        <taxon>Bacteroidota</taxon>
        <taxon>Bacteroidia</taxon>
        <taxon>Bacteroidales</taxon>
        <taxon>Odoribacteraceae</taxon>
        <taxon>Butyricimonas</taxon>
    </lineage>
</organism>
<evidence type="ECO:0000313" key="2">
    <source>
        <dbReference type="EMBL" id="MBC5622387.1"/>
    </source>
</evidence>
<dbReference type="Proteomes" id="UP000646484">
    <property type="component" value="Unassembled WGS sequence"/>
</dbReference>
<reference evidence="2 3" key="1">
    <citation type="submission" date="2020-08" db="EMBL/GenBank/DDBJ databases">
        <title>Genome public.</title>
        <authorList>
            <person name="Liu C."/>
            <person name="Sun Q."/>
        </authorList>
    </citation>
    <scope>NUCLEOTIDE SEQUENCE [LARGE SCALE GENOMIC DNA]</scope>
    <source>
        <strain evidence="2 3">NSJ-56</strain>
    </source>
</reference>
<evidence type="ECO:0000256" key="1">
    <source>
        <dbReference type="SAM" id="MobiDB-lite"/>
    </source>
</evidence>
<keyword evidence="3" id="KW-1185">Reference proteome</keyword>
<dbReference type="RefSeq" id="WP_186977047.1">
    <property type="nucleotide sequence ID" value="NZ_JACOOH010000006.1"/>
</dbReference>
<proteinExistence type="predicted"/>
<accession>A0ABR7D380</accession>
<name>A0ABR7D380_9BACT</name>
<comment type="caution">
    <text evidence="2">The sequence shown here is derived from an EMBL/GenBank/DDBJ whole genome shotgun (WGS) entry which is preliminary data.</text>
</comment>
<protein>
    <submittedName>
        <fullName evidence="2">Uncharacterized protein</fullName>
    </submittedName>
</protein>
<dbReference type="EMBL" id="JACOOH010000006">
    <property type="protein sequence ID" value="MBC5622387.1"/>
    <property type="molecule type" value="Genomic_DNA"/>
</dbReference>
<evidence type="ECO:0000313" key="3">
    <source>
        <dbReference type="Proteomes" id="UP000646484"/>
    </source>
</evidence>